<reference evidence="11 12" key="1">
    <citation type="submission" date="2023-10" db="EMBL/GenBank/DDBJ databases">
        <title>Chromosome-scale genome assembly provides insights into flower coloration mechanisms of Canna indica.</title>
        <authorList>
            <person name="Li C."/>
        </authorList>
    </citation>
    <scope>NUCLEOTIDE SEQUENCE [LARGE SCALE GENOMIC DNA]</scope>
    <source>
        <tissue evidence="11">Flower</tissue>
    </source>
</reference>
<dbReference type="GO" id="GO:0000407">
    <property type="term" value="C:phagophore assembly site"/>
    <property type="evidence" value="ECO:0007669"/>
    <property type="project" value="TreeGrafter"/>
</dbReference>
<organism evidence="11 12">
    <name type="scientific">Canna indica</name>
    <name type="common">Indian-shot</name>
    <dbReference type="NCBI Taxonomy" id="4628"/>
    <lineage>
        <taxon>Eukaryota</taxon>
        <taxon>Viridiplantae</taxon>
        <taxon>Streptophyta</taxon>
        <taxon>Embryophyta</taxon>
        <taxon>Tracheophyta</taxon>
        <taxon>Spermatophyta</taxon>
        <taxon>Magnoliopsida</taxon>
        <taxon>Liliopsida</taxon>
        <taxon>Zingiberales</taxon>
        <taxon>Cannaceae</taxon>
        <taxon>Canna</taxon>
    </lineage>
</organism>
<dbReference type="PROSITE" id="PS50011">
    <property type="entry name" value="PROTEIN_KINASE_DOM"/>
    <property type="match status" value="1"/>
</dbReference>
<evidence type="ECO:0000256" key="8">
    <source>
        <dbReference type="PROSITE-ProRule" id="PRU10141"/>
    </source>
</evidence>
<dbReference type="EMBL" id="CP136891">
    <property type="protein sequence ID" value="WOK98951.1"/>
    <property type="molecule type" value="Genomic_DNA"/>
</dbReference>
<dbReference type="SMART" id="SM00220">
    <property type="entry name" value="S_TKc"/>
    <property type="match status" value="1"/>
</dbReference>
<dbReference type="InterPro" id="IPR011009">
    <property type="entry name" value="Kinase-like_dom_sf"/>
</dbReference>
<dbReference type="GO" id="GO:0005524">
    <property type="term" value="F:ATP binding"/>
    <property type="evidence" value="ECO:0007669"/>
    <property type="project" value="UniProtKB-UniRule"/>
</dbReference>
<dbReference type="InterPro" id="IPR017441">
    <property type="entry name" value="Protein_kinase_ATP_BS"/>
</dbReference>
<dbReference type="PROSITE" id="PS00107">
    <property type="entry name" value="PROTEIN_KINASE_ATP"/>
    <property type="match status" value="1"/>
</dbReference>
<accession>A0AAQ3K2I6</accession>
<evidence type="ECO:0000313" key="11">
    <source>
        <dbReference type="EMBL" id="WOK98951.1"/>
    </source>
</evidence>
<name>A0AAQ3K2I6_9LILI</name>
<keyword evidence="4 8" id="KW-0547">Nucleotide-binding</keyword>
<comment type="similarity">
    <text evidence="1">Belongs to the protein kinase superfamily. CAMK Ser/Thr protein kinase family. SNF1 subfamily.</text>
</comment>
<dbReference type="PROSITE" id="PS00108">
    <property type="entry name" value="PROTEIN_KINASE_ST"/>
    <property type="match status" value="1"/>
</dbReference>
<dbReference type="InterPro" id="IPR045269">
    <property type="entry name" value="Atg1-like"/>
</dbReference>
<proteinExistence type="inferred from homology"/>
<evidence type="ECO:0000256" key="1">
    <source>
        <dbReference type="ARBA" id="ARBA00006234"/>
    </source>
</evidence>
<sequence length="222" mass="25110">MATAEEGRARVVGDYILGPRIGSGSFAVVWRARHRLHGHEVAVKEIDKKQVDSKVRDGLLKEIAILRHISHPNIVRFYEAVQTEDKIFLVLEYCAGGDVAGYIKRYGSYGRVSEGVARHFMRQLAEGLKVLRENNLIHRDLKPQNLLLSTSDETAVLKIGDFGFARYLMPQGLADTLCGSPLYMAPEIIQDRKYDAKISLIDFFFIYINSEDLLSRNSFSFS</sequence>
<keyword evidence="6 8" id="KW-0067">ATP-binding</keyword>
<feature type="domain" description="Protein kinase" evidence="10">
    <location>
        <begin position="15"/>
        <end position="222"/>
    </location>
</feature>
<dbReference type="FunFam" id="1.10.510.10:FF:000571">
    <property type="entry name" value="Maternal embryonic leucine zipper kinase"/>
    <property type="match status" value="1"/>
</dbReference>
<dbReference type="InterPro" id="IPR008271">
    <property type="entry name" value="Ser/Thr_kinase_AS"/>
</dbReference>
<dbReference type="Gene3D" id="1.10.510.10">
    <property type="entry name" value="Transferase(Phosphotransferase) domain 1"/>
    <property type="match status" value="1"/>
</dbReference>
<evidence type="ECO:0000256" key="5">
    <source>
        <dbReference type="ARBA" id="ARBA00022777"/>
    </source>
</evidence>
<dbReference type="SUPFAM" id="SSF56112">
    <property type="entry name" value="Protein kinase-like (PK-like)"/>
    <property type="match status" value="1"/>
</dbReference>
<dbReference type="GO" id="GO:0000045">
    <property type="term" value="P:autophagosome assembly"/>
    <property type="evidence" value="ECO:0007669"/>
    <property type="project" value="TreeGrafter"/>
</dbReference>
<dbReference type="FunFam" id="3.30.200.20:FF:000003">
    <property type="entry name" value="Non-specific serine/threonine protein kinase"/>
    <property type="match status" value="1"/>
</dbReference>
<dbReference type="Proteomes" id="UP001327560">
    <property type="component" value="Chromosome 2"/>
</dbReference>
<dbReference type="GO" id="GO:0005776">
    <property type="term" value="C:autophagosome"/>
    <property type="evidence" value="ECO:0007669"/>
    <property type="project" value="TreeGrafter"/>
</dbReference>
<evidence type="ECO:0000313" key="12">
    <source>
        <dbReference type="Proteomes" id="UP001327560"/>
    </source>
</evidence>
<dbReference type="GO" id="GO:0004674">
    <property type="term" value="F:protein serine/threonine kinase activity"/>
    <property type="evidence" value="ECO:0007669"/>
    <property type="project" value="UniProtKB-KW"/>
</dbReference>
<evidence type="ECO:0000259" key="10">
    <source>
        <dbReference type="PROSITE" id="PS50011"/>
    </source>
</evidence>
<dbReference type="Pfam" id="PF00069">
    <property type="entry name" value="Pkinase"/>
    <property type="match status" value="1"/>
</dbReference>
<dbReference type="GO" id="GO:0005829">
    <property type="term" value="C:cytosol"/>
    <property type="evidence" value="ECO:0007669"/>
    <property type="project" value="TreeGrafter"/>
</dbReference>
<dbReference type="InterPro" id="IPR000719">
    <property type="entry name" value="Prot_kinase_dom"/>
</dbReference>
<keyword evidence="12" id="KW-1185">Reference proteome</keyword>
<dbReference type="PIRSF" id="PIRSF000654">
    <property type="entry name" value="Integrin-linked_kinase"/>
    <property type="match status" value="1"/>
</dbReference>
<dbReference type="GO" id="GO:0016020">
    <property type="term" value="C:membrane"/>
    <property type="evidence" value="ECO:0007669"/>
    <property type="project" value="TreeGrafter"/>
</dbReference>
<evidence type="ECO:0000256" key="7">
    <source>
        <dbReference type="ARBA" id="ARBA00058225"/>
    </source>
</evidence>
<feature type="binding site" evidence="8">
    <location>
        <position position="44"/>
    </location>
    <ligand>
        <name>ATP</name>
        <dbReference type="ChEBI" id="CHEBI:30616"/>
    </ligand>
</feature>
<dbReference type="AlphaFoldDB" id="A0AAQ3K2I6"/>
<dbReference type="GO" id="GO:0010506">
    <property type="term" value="P:regulation of autophagy"/>
    <property type="evidence" value="ECO:0007669"/>
    <property type="project" value="InterPro"/>
</dbReference>
<dbReference type="PANTHER" id="PTHR24348:SF22">
    <property type="entry name" value="NON-SPECIFIC SERINE_THREONINE PROTEIN KINASE"/>
    <property type="match status" value="1"/>
</dbReference>
<keyword evidence="5 11" id="KW-0418">Kinase</keyword>
<evidence type="ECO:0000256" key="9">
    <source>
        <dbReference type="RuleBase" id="RU000304"/>
    </source>
</evidence>
<evidence type="ECO:0000256" key="6">
    <source>
        <dbReference type="ARBA" id="ARBA00022840"/>
    </source>
</evidence>
<gene>
    <name evidence="11" type="ORF">Cni_G07663</name>
</gene>
<evidence type="ECO:0000256" key="2">
    <source>
        <dbReference type="ARBA" id="ARBA00022527"/>
    </source>
</evidence>
<evidence type="ECO:0000256" key="3">
    <source>
        <dbReference type="ARBA" id="ARBA00022679"/>
    </source>
</evidence>
<dbReference type="PANTHER" id="PTHR24348">
    <property type="entry name" value="SERINE/THREONINE-PROTEIN KINASE UNC-51-RELATED"/>
    <property type="match status" value="1"/>
</dbReference>
<protein>
    <submittedName>
        <fullName evidence="11">Serine/threonine-protein kinase ATG1a isoform X2</fullName>
    </submittedName>
</protein>
<keyword evidence="3" id="KW-0808">Transferase</keyword>
<keyword evidence="2 9" id="KW-0723">Serine/threonine-protein kinase</keyword>
<evidence type="ECO:0000256" key="4">
    <source>
        <dbReference type="ARBA" id="ARBA00022741"/>
    </source>
</evidence>
<comment type="function">
    <text evidence="7">CIPK serine-threonine protein kinases interact with CBL proteins. Binding of a CBL protein to the regulatory NAF domain of CIPK protein lead to the activation of the kinase in a calcium-dependent manner.</text>
</comment>